<comment type="caution">
    <text evidence="6">The sequence shown here is derived from an EMBL/GenBank/DDBJ whole genome shotgun (WGS) entry which is preliminary data.</text>
</comment>
<feature type="domain" description="Peptidase C1A papain C-terminal" evidence="4">
    <location>
        <begin position="110"/>
        <end position="422"/>
    </location>
</feature>
<dbReference type="InterPro" id="IPR013128">
    <property type="entry name" value="Peptidase_C1A"/>
</dbReference>
<dbReference type="InterPro" id="IPR038765">
    <property type="entry name" value="Papain-like_cys_pep_sf"/>
</dbReference>
<proteinExistence type="inferred from homology"/>
<dbReference type="Pfam" id="PF08246">
    <property type="entry name" value="Inhibitor_I29"/>
    <property type="match status" value="1"/>
</dbReference>
<dbReference type="InterPro" id="IPR000668">
    <property type="entry name" value="Peptidase_C1A_C"/>
</dbReference>
<dbReference type="AlphaFoldDB" id="A0A813A560"/>
<gene>
    <name evidence="6" type="primary">CEP3</name>
    <name evidence="6" type="ORF">SNEC2469_LOCUS26498</name>
</gene>
<accession>A0A813A560</accession>
<evidence type="ECO:0000256" key="1">
    <source>
        <dbReference type="ARBA" id="ARBA00008455"/>
    </source>
</evidence>
<dbReference type="PANTHER" id="PTHR12411">
    <property type="entry name" value="CYSTEINE PROTEASE FAMILY C1-RELATED"/>
    <property type="match status" value="1"/>
</dbReference>
<evidence type="ECO:0000313" key="6">
    <source>
        <dbReference type="EMBL" id="CAE7852420.1"/>
    </source>
</evidence>
<feature type="domain" description="Cathepsin propeptide inhibitor" evidence="5">
    <location>
        <begin position="26"/>
        <end position="84"/>
    </location>
</feature>
<dbReference type="GO" id="GO:0006508">
    <property type="term" value="P:proteolysis"/>
    <property type="evidence" value="ECO:0007669"/>
    <property type="project" value="InterPro"/>
</dbReference>
<dbReference type="GO" id="GO:0008234">
    <property type="term" value="F:cysteine-type peptidase activity"/>
    <property type="evidence" value="ECO:0007669"/>
    <property type="project" value="InterPro"/>
</dbReference>
<dbReference type="InterPro" id="IPR013201">
    <property type="entry name" value="Prot_inhib_I29"/>
</dbReference>
<evidence type="ECO:0000256" key="3">
    <source>
        <dbReference type="SAM" id="SignalP"/>
    </source>
</evidence>
<evidence type="ECO:0000313" key="7">
    <source>
        <dbReference type="Proteomes" id="UP000601435"/>
    </source>
</evidence>
<comment type="similarity">
    <text evidence="1">Belongs to the peptidase C1 family.</text>
</comment>
<feature type="signal peptide" evidence="3">
    <location>
        <begin position="1"/>
        <end position="25"/>
    </location>
</feature>
<dbReference type="Gene3D" id="3.90.70.10">
    <property type="entry name" value="Cysteine proteinases"/>
    <property type="match status" value="1"/>
</dbReference>
<dbReference type="EMBL" id="CAJNJA010054031">
    <property type="protein sequence ID" value="CAE7852420.1"/>
    <property type="molecule type" value="Genomic_DNA"/>
</dbReference>
<dbReference type="Pfam" id="PF00112">
    <property type="entry name" value="Peptidase_C1"/>
    <property type="match status" value="2"/>
</dbReference>
<protein>
    <submittedName>
        <fullName evidence="6">CEP3 protein</fullName>
    </submittedName>
</protein>
<dbReference type="PROSITE" id="PS00639">
    <property type="entry name" value="THIOL_PROTEASE_HIS"/>
    <property type="match status" value="1"/>
</dbReference>
<evidence type="ECO:0000259" key="4">
    <source>
        <dbReference type="SMART" id="SM00645"/>
    </source>
</evidence>
<keyword evidence="3" id="KW-0732">Signal</keyword>
<reference evidence="6" key="1">
    <citation type="submission" date="2021-02" db="EMBL/GenBank/DDBJ databases">
        <authorList>
            <person name="Dougan E. K."/>
            <person name="Rhodes N."/>
            <person name="Thang M."/>
            <person name="Chan C."/>
        </authorList>
    </citation>
    <scope>NUCLEOTIDE SEQUENCE</scope>
</reference>
<sequence>MPSWALWRWPCFGLAAATASEGAESFEDFVQRFHRSYEAGSREFEERHRIFQARAEEVQALNRRPSRRWTAGLGPLADYRDEELQALRGWRGTAGSQADDPSALVQVRSLPEHFNWTSLAALREVASQEPWRQSGKLVESGVSQSKVATWAVGLAGQLRVVLGRDECRGFDGSCRDQRPAAELLSSGSPAAELVDCVPNPKHCGGKGGCTGATVELAMSYAMHVGLRKESEMPYKAKSSECGLQSLQPAPSTLQTAAAFNQDSGHEALDVKDQYRAQVEEDLAALAYLHEHSDLQAPRVHRAAADSAGLGFGLQGWEKLPPNRQEPLLRALYERGPVGVSVAATNWHLYASGVFDHCGKDSVIDHAVTLIGYGRDSKSGDLFYLIQNSWGSNWGEGGRIRILRSDADDSQQCGWDRQPEKGTACTGDPAQVRVCGMCGILYDSVVPHFGTLQ</sequence>
<dbReference type="SMART" id="SM00848">
    <property type="entry name" value="Inhibitor_I29"/>
    <property type="match status" value="1"/>
</dbReference>
<name>A0A813A560_9DINO</name>
<evidence type="ECO:0000259" key="5">
    <source>
        <dbReference type="SMART" id="SM00848"/>
    </source>
</evidence>
<dbReference type="Proteomes" id="UP000601435">
    <property type="component" value="Unassembled WGS sequence"/>
</dbReference>
<dbReference type="OrthoDB" id="190265at2759"/>
<evidence type="ECO:0000256" key="2">
    <source>
        <dbReference type="ARBA" id="ARBA00023145"/>
    </source>
</evidence>
<organism evidence="6 7">
    <name type="scientific">Symbiodinium necroappetens</name>
    <dbReference type="NCBI Taxonomy" id="1628268"/>
    <lineage>
        <taxon>Eukaryota</taxon>
        <taxon>Sar</taxon>
        <taxon>Alveolata</taxon>
        <taxon>Dinophyceae</taxon>
        <taxon>Suessiales</taxon>
        <taxon>Symbiodiniaceae</taxon>
        <taxon>Symbiodinium</taxon>
    </lineage>
</organism>
<dbReference type="InterPro" id="IPR025660">
    <property type="entry name" value="Pept_his_AS"/>
</dbReference>
<keyword evidence="2" id="KW-0865">Zymogen</keyword>
<keyword evidence="7" id="KW-1185">Reference proteome</keyword>
<dbReference type="SMART" id="SM00645">
    <property type="entry name" value="Pept_C1"/>
    <property type="match status" value="1"/>
</dbReference>
<feature type="chain" id="PRO_5032408237" evidence="3">
    <location>
        <begin position="26"/>
        <end position="452"/>
    </location>
</feature>
<dbReference type="SUPFAM" id="SSF54001">
    <property type="entry name" value="Cysteine proteinases"/>
    <property type="match status" value="1"/>
</dbReference>